<evidence type="ECO:0000313" key="3">
    <source>
        <dbReference type="EMBL" id="CEM55514.1"/>
    </source>
</evidence>
<feature type="region of interest" description="Disordered" evidence="1">
    <location>
        <begin position="43"/>
        <end position="130"/>
    </location>
</feature>
<feature type="compositionally biased region" description="Low complexity" evidence="1">
    <location>
        <begin position="92"/>
        <end position="105"/>
    </location>
</feature>
<organism evidence="3">
    <name type="scientific">Chromera velia CCMP2878</name>
    <dbReference type="NCBI Taxonomy" id="1169474"/>
    <lineage>
        <taxon>Eukaryota</taxon>
        <taxon>Sar</taxon>
        <taxon>Alveolata</taxon>
        <taxon>Colpodellida</taxon>
        <taxon>Chromeraceae</taxon>
        <taxon>Chromera</taxon>
    </lineage>
</organism>
<evidence type="ECO:0000256" key="2">
    <source>
        <dbReference type="SAM" id="SignalP"/>
    </source>
</evidence>
<keyword evidence="2" id="KW-0732">Signal</keyword>
<evidence type="ECO:0000256" key="1">
    <source>
        <dbReference type="SAM" id="MobiDB-lite"/>
    </source>
</evidence>
<feature type="chain" id="PRO_5005192924" evidence="2">
    <location>
        <begin position="18"/>
        <end position="552"/>
    </location>
</feature>
<sequence length="552" mass="57415">MQKLFCAFGFGTLVALGSPAPSINSGLRETDTLAMNSMYGSNAGAKAAKPISGDDSEPSSVSGLQTGDYPASPSPTPPLAFPDETTSDSQEPSGGFPTFPSSFPSPDLPPAVITGEDEPEFRMTDDPDDGGMSVFDVDNDLFKDENTMQQVHVDSLLGPLQQAAARGELNTPPVPTYTYPSPYAPVYAIPPDPVSYAPDGTPITPLFDTPSPPPITAVSSDTPFLDPVGVSAGPAVVTTTTTTTIPVVPTPTAPAVIPLSGGLETALPTAAVPIMADPLTATPTLPSADYPPMQTTTLVHPTPLVVTHPSPPIYRYKPARFSTSTKATAVTTTSSDGLSHEVTTVVHQPGDPGETLPTTHVITSSTAKSPIGAAIPVNPTTTHTVVTMPTTVEPPVLKVAAAPAVHVFHAPAHATLTSPRTPPFSSSSTPSTTDTRFDTPTRATAPYGQTFLHKPVRDLTSATPTDLHDSPAHSVATASRKRDAGPAPFPYEYLDKPAYASSPTPLLSKRSGAEAEKSADTSASHSAPTRPLDDVTPMTDAEFEAIMKNKRM</sequence>
<dbReference type="PRINTS" id="PR01217">
    <property type="entry name" value="PRICHEXTENSN"/>
</dbReference>
<proteinExistence type="predicted"/>
<accession>A0A0G4IE17</accession>
<dbReference type="AlphaFoldDB" id="A0A0G4IE17"/>
<protein>
    <submittedName>
        <fullName evidence="3">Uncharacterized protein</fullName>
    </submittedName>
</protein>
<feature type="signal peptide" evidence="2">
    <location>
        <begin position="1"/>
        <end position="17"/>
    </location>
</feature>
<gene>
    <name evidence="3" type="ORF">Cvel_13608</name>
</gene>
<dbReference type="EMBL" id="CDMZ01005884">
    <property type="protein sequence ID" value="CEM55514.1"/>
    <property type="molecule type" value="Genomic_DNA"/>
</dbReference>
<feature type="compositionally biased region" description="Low complexity" evidence="1">
    <location>
        <begin position="413"/>
        <end position="446"/>
    </location>
</feature>
<name>A0A0G4IE17_9ALVE</name>
<reference evidence="3" key="1">
    <citation type="submission" date="2014-11" db="EMBL/GenBank/DDBJ databases">
        <authorList>
            <person name="Otto D Thomas"/>
            <person name="Naeem Raeece"/>
        </authorList>
    </citation>
    <scope>NUCLEOTIDE SEQUENCE</scope>
</reference>
<feature type="region of interest" description="Disordered" evidence="1">
    <location>
        <begin position="413"/>
        <end position="552"/>
    </location>
</feature>
<dbReference type="VEuPathDB" id="CryptoDB:Cvel_13608"/>